<dbReference type="Pfam" id="PF05857">
    <property type="entry name" value="TraX"/>
    <property type="match status" value="1"/>
</dbReference>
<accession>A0A414J2K9</accession>
<protein>
    <submittedName>
        <fullName evidence="1">TraX protein</fullName>
    </submittedName>
</protein>
<gene>
    <name evidence="1" type="ORF">DW740_13300</name>
</gene>
<dbReference type="AlphaFoldDB" id="A0A414J2K9"/>
<evidence type="ECO:0000313" key="1">
    <source>
        <dbReference type="EMBL" id="RHE38340.1"/>
    </source>
</evidence>
<dbReference type="RefSeq" id="WP_015542492.1">
    <property type="nucleotide sequence ID" value="NZ_CABJFK010000011.1"/>
</dbReference>
<dbReference type="Proteomes" id="UP000283745">
    <property type="component" value="Unassembled WGS sequence"/>
</dbReference>
<proteinExistence type="predicted"/>
<evidence type="ECO:0000313" key="2">
    <source>
        <dbReference type="Proteomes" id="UP000283745"/>
    </source>
</evidence>
<sequence length="247" mass="28742">MSSKLPPSIFPARFQVLSGSMLKVIACIAMLIDHTGAIILKLYPPALNTLFYINGKGYSAYRVVRDIGRCAFPIFCFLIVEGFLHTHDRRKYGRNLLLFALISEIPWNYMFANTWHYADKQNVFFTLFLGYLAFCALEYFWETPWMQLASLLALLGISIVLHADYGWRGFIFLVLMYLLRNEKVSQAIVGTCWLSYEWKACFAFISINMYNGKRGFIHGKAAKYFFYLFYPLHITILVIIRNIYFLS</sequence>
<name>A0A414J2K9_9FIRM</name>
<reference evidence="1 2" key="1">
    <citation type="submission" date="2018-08" db="EMBL/GenBank/DDBJ databases">
        <title>A genome reference for cultivated species of the human gut microbiota.</title>
        <authorList>
            <person name="Zou Y."/>
            <person name="Xue W."/>
            <person name="Luo G."/>
        </authorList>
    </citation>
    <scope>NUCLEOTIDE SEQUENCE [LARGE SCALE GENOMIC DNA]</scope>
    <source>
        <strain evidence="1 2">AM28-23</strain>
    </source>
</reference>
<comment type="caution">
    <text evidence="1">The sequence shown here is derived from an EMBL/GenBank/DDBJ whole genome shotgun (WGS) entry which is preliminary data.</text>
</comment>
<dbReference type="InterPro" id="IPR008875">
    <property type="entry name" value="TraX"/>
</dbReference>
<organism evidence="1 2">
    <name type="scientific">Blautia obeum</name>
    <dbReference type="NCBI Taxonomy" id="40520"/>
    <lineage>
        <taxon>Bacteria</taxon>
        <taxon>Bacillati</taxon>
        <taxon>Bacillota</taxon>
        <taxon>Clostridia</taxon>
        <taxon>Lachnospirales</taxon>
        <taxon>Lachnospiraceae</taxon>
        <taxon>Blautia</taxon>
    </lineage>
</organism>
<dbReference type="EMBL" id="QSKF01000011">
    <property type="protein sequence ID" value="RHE38340.1"/>
    <property type="molecule type" value="Genomic_DNA"/>
</dbReference>